<reference evidence="3" key="1">
    <citation type="submission" date="2017-10" db="EMBL/GenBank/DDBJ databases">
        <title>Rapid genome shrinkage in a self-fertile nematode reveals novel sperm competition proteins.</title>
        <authorList>
            <person name="Yin D."/>
            <person name="Schwarz E.M."/>
            <person name="Thomas C.G."/>
            <person name="Felde R.L."/>
            <person name="Korf I.F."/>
            <person name="Cutter A.D."/>
            <person name="Schartner C.M."/>
            <person name="Ralston E.J."/>
            <person name="Meyer B.J."/>
            <person name="Haag E.S."/>
        </authorList>
    </citation>
    <scope>NUCLEOTIDE SEQUENCE [LARGE SCALE GENOMIC DNA]</scope>
    <source>
        <strain evidence="3">JU1422</strain>
    </source>
</reference>
<dbReference type="EMBL" id="PDUG01000006">
    <property type="protein sequence ID" value="PIC20792.1"/>
    <property type="molecule type" value="Genomic_DNA"/>
</dbReference>
<protein>
    <submittedName>
        <fullName evidence="2">Uncharacterized protein</fullName>
    </submittedName>
</protein>
<name>A0A2G5T0S0_9PELO</name>
<proteinExistence type="predicted"/>
<evidence type="ECO:0000313" key="2">
    <source>
        <dbReference type="EMBL" id="PIC20792.1"/>
    </source>
</evidence>
<accession>A0A2G5T0S0</accession>
<organism evidence="2 3">
    <name type="scientific">Caenorhabditis nigoni</name>
    <dbReference type="NCBI Taxonomy" id="1611254"/>
    <lineage>
        <taxon>Eukaryota</taxon>
        <taxon>Metazoa</taxon>
        <taxon>Ecdysozoa</taxon>
        <taxon>Nematoda</taxon>
        <taxon>Chromadorea</taxon>
        <taxon>Rhabditida</taxon>
        <taxon>Rhabditina</taxon>
        <taxon>Rhabditomorpha</taxon>
        <taxon>Rhabditoidea</taxon>
        <taxon>Rhabditidae</taxon>
        <taxon>Peloderinae</taxon>
        <taxon>Caenorhabditis</taxon>
    </lineage>
</organism>
<keyword evidence="3" id="KW-1185">Reference proteome</keyword>
<dbReference type="AlphaFoldDB" id="A0A2G5T0S0"/>
<evidence type="ECO:0000313" key="3">
    <source>
        <dbReference type="Proteomes" id="UP000230233"/>
    </source>
</evidence>
<evidence type="ECO:0000256" key="1">
    <source>
        <dbReference type="SAM" id="MobiDB-lite"/>
    </source>
</evidence>
<gene>
    <name evidence="2" type="primary">Cnig_chr_X.g25863</name>
    <name evidence="2" type="ORF">B9Z55_025863</name>
</gene>
<dbReference type="Proteomes" id="UP000230233">
    <property type="component" value="Chromosome X"/>
</dbReference>
<sequence>MASTGEKKKRGERVSKTEQATRAAAPEQGKGRGKAWSEIGGVFCLAHDPDRRDYHLKLRCIPRFFCNLSLVASNLLFVSIELCSGKMYRRICFHPKDPVSLTIRCSLQLLHFTHFFLKVVCV</sequence>
<feature type="region of interest" description="Disordered" evidence="1">
    <location>
        <begin position="1"/>
        <end position="34"/>
    </location>
</feature>
<comment type="caution">
    <text evidence="2">The sequence shown here is derived from an EMBL/GenBank/DDBJ whole genome shotgun (WGS) entry which is preliminary data.</text>
</comment>